<evidence type="ECO:0000313" key="3">
    <source>
        <dbReference type="Proteomes" id="UP000002316"/>
    </source>
</evidence>
<keyword evidence="1" id="KW-0472">Membrane</keyword>
<dbReference type="KEGG" id="tbg:TbgDal_III1420"/>
<dbReference type="RefSeq" id="XP_011772096.1">
    <property type="nucleotide sequence ID" value="XM_011773794.1"/>
</dbReference>
<feature type="transmembrane region" description="Helical" evidence="1">
    <location>
        <begin position="101"/>
        <end position="123"/>
    </location>
</feature>
<accession>C9ZK39</accession>
<protein>
    <submittedName>
        <fullName evidence="2">Uncharacterized protein</fullName>
    </submittedName>
</protein>
<evidence type="ECO:0000313" key="2">
    <source>
        <dbReference type="EMBL" id="CBH09803.1"/>
    </source>
</evidence>
<sequence length="154" mass="17513">MEKEERKKSVAPLVMNMRRECSRKFLPLPPLYLLSESSCTIGEGGKTENWPAYASLGHQLSFLGRTFFNCFRYYVSPLLSFPILFIAVAKVMPLACHQTAQHFTCFLLTHALVSNLFVLTFLLRAVPLLSFRCVFTPLKALTLYDRTQTDANPT</sequence>
<dbReference type="EMBL" id="FN554966">
    <property type="protein sequence ID" value="CBH09803.1"/>
    <property type="molecule type" value="Genomic_DNA"/>
</dbReference>
<proteinExistence type="predicted"/>
<dbReference type="GeneID" id="23858911"/>
<name>C9ZK39_TRYB9</name>
<feature type="transmembrane region" description="Helical" evidence="1">
    <location>
        <begin position="71"/>
        <end position="89"/>
    </location>
</feature>
<organism evidence="2 3">
    <name type="scientific">Trypanosoma brucei gambiense (strain MHOM/CI/86/DAL972)</name>
    <dbReference type="NCBI Taxonomy" id="679716"/>
    <lineage>
        <taxon>Eukaryota</taxon>
        <taxon>Discoba</taxon>
        <taxon>Euglenozoa</taxon>
        <taxon>Kinetoplastea</taxon>
        <taxon>Metakinetoplastina</taxon>
        <taxon>Trypanosomatida</taxon>
        <taxon>Trypanosomatidae</taxon>
        <taxon>Trypanosoma</taxon>
    </lineage>
</organism>
<keyword evidence="1" id="KW-0812">Transmembrane</keyword>
<keyword evidence="1" id="KW-1133">Transmembrane helix</keyword>
<reference evidence="3" key="1">
    <citation type="journal article" date="2010" name="PLoS Negl. Trop. Dis.">
        <title>The genome sequence of Trypanosoma brucei gambiense, causative agent of chronic human african trypanosomiasis.</title>
        <authorList>
            <person name="Jackson A.P."/>
            <person name="Sanders M."/>
            <person name="Berry A."/>
            <person name="McQuillan J."/>
            <person name="Aslett M.A."/>
            <person name="Quail M.A."/>
            <person name="Chukualim B."/>
            <person name="Capewell P."/>
            <person name="MacLeod A."/>
            <person name="Melville S.E."/>
            <person name="Gibson W."/>
            <person name="Barry J.D."/>
            <person name="Berriman M."/>
            <person name="Hertz-Fowler C."/>
        </authorList>
    </citation>
    <scope>NUCLEOTIDE SEQUENCE [LARGE SCALE GENOMIC DNA]</scope>
    <source>
        <strain evidence="3">MHOM/CI/86/DAL972</strain>
    </source>
</reference>
<dbReference type="Proteomes" id="UP000002316">
    <property type="component" value="Chromosome 3"/>
</dbReference>
<evidence type="ECO:0000256" key="1">
    <source>
        <dbReference type="SAM" id="Phobius"/>
    </source>
</evidence>
<gene>
    <name evidence="2" type="ORF">TbgDal_III1420</name>
</gene>
<dbReference type="AlphaFoldDB" id="C9ZK39"/>